<dbReference type="Proteomes" id="UP000265000">
    <property type="component" value="Unplaced"/>
</dbReference>
<evidence type="ECO:0000313" key="3">
    <source>
        <dbReference type="Proteomes" id="UP000265000"/>
    </source>
</evidence>
<dbReference type="STRING" id="8078.ENSFHEP00000002660"/>
<accession>A0A3Q2NUC0</accession>
<keyword evidence="1" id="KW-0732">Signal</keyword>
<protein>
    <recommendedName>
        <fullName evidence="4">TGF-beta family profile domain-containing protein</fullName>
    </recommendedName>
</protein>
<evidence type="ECO:0000313" key="2">
    <source>
        <dbReference type="Ensembl" id="ENSFHEP00000002660.1"/>
    </source>
</evidence>
<name>A0A3Q2NUC0_FUNHE</name>
<reference evidence="2" key="1">
    <citation type="submission" date="2025-08" db="UniProtKB">
        <authorList>
            <consortium name="Ensembl"/>
        </authorList>
    </citation>
    <scope>IDENTIFICATION</scope>
</reference>
<reference evidence="2" key="2">
    <citation type="submission" date="2025-09" db="UniProtKB">
        <authorList>
            <consortium name="Ensembl"/>
        </authorList>
    </citation>
    <scope>IDENTIFICATION</scope>
</reference>
<dbReference type="AlphaFoldDB" id="A0A3Q2NUC0"/>
<evidence type="ECO:0000256" key="1">
    <source>
        <dbReference type="SAM" id="SignalP"/>
    </source>
</evidence>
<keyword evidence="3" id="KW-1185">Reference proteome</keyword>
<feature type="chain" id="PRO_5018640032" description="TGF-beta family profile domain-containing protein" evidence="1">
    <location>
        <begin position="20"/>
        <end position="252"/>
    </location>
</feature>
<dbReference type="InterPro" id="IPR029034">
    <property type="entry name" value="Cystine-knot_cytokine"/>
</dbReference>
<dbReference type="SUPFAM" id="SSF57501">
    <property type="entry name" value="Cystine-knot cytokines"/>
    <property type="match status" value="1"/>
</dbReference>
<sequence length="252" mass="28161">MSFAFIGSVMLLSSSVVVAFVLHPSNEEPAASANSPFSHQRCQDQSLQSIRKNLLRALNMQTEPQLPAGVIDGVREQWLRTFNIIPQIVKKTASKWNGNRTGLKCCAAASEISMKDLGWDSWVIYPLSLTVVQCALCNPAEGTVQCPASSSRVQDASSQAFKCSEKETLLMPKPSSMKLPTDCLIQCSTMTYARKLQLGDNHNIRMTDSREGKRPQSHFSRAWHKTKSQDFLLFFNWKEMILTPFNTSLPDT</sequence>
<organism evidence="2 3">
    <name type="scientific">Fundulus heteroclitus</name>
    <name type="common">Killifish</name>
    <name type="synonym">Mummichog</name>
    <dbReference type="NCBI Taxonomy" id="8078"/>
    <lineage>
        <taxon>Eukaryota</taxon>
        <taxon>Metazoa</taxon>
        <taxon>Chordata</taxon>
        <taxon>Craniata</taxon>
        <taxon>Vertebrata</taxon>
        <taxon>Euteleostomi</taxon>
        <taxon>Actinopterygii</taxon>
        <taxon>Neopterygii</taxon>
        <taxon>Teleostei</taxon>
        <taxon>Neoteleostei</taxon>
        <taxon>Acanthomorphata</taxon>
        <taxon>Ovalentaria</taxon>
        <taxon>Atherinomorphae</taxon>
        <taxon>Cyprinodontiformes</taxon>
        <taxon>Fundulidae</taxon>
        <taxon>Fundulus</taxon>
    </lineage>
</organism>
<dbReference type="Ensembl" id="ENSFHET00000011829.1">
    <property type="protein sequence ID" value="ENSFHEP00000002660.1"/>
    <property type="gene ID" value="ENSFHEG00000003502.1"/>
</dbReference>
<dbReference type="GeneTree" id="ENSGT00400000024763"/>
<evidence type="ECO:0008006" key="4">
    <source>
        <dbReference type="Google" id="ProtNLM"/>
    </source>
</evidence>
<proteinExistence type="predicted"/>
<dbReference type="Gene3D" id="2.10.90.10">
    <property type="entry name" value="Cystine-knot cytokines"/>
    <property type="match status" value="1"/>
</dbReference>
<feature type="signal peptide" evidence="1">
    <location>
        <begin position="1"/>
        <end position="19"/>
    </location>
</feature>